<dbReference type="EMBL" id="CP136921">
    <property type="protein sequence ID" value="WOO32368.1"/>
    <property type="molecule type" value="Genomic_DNA"/>
</dbReference>
<dbReference type="Proteomes" id="UP001303211">
    <property type="component" value="Chromosome"/>
</dbReference>
<reference evidence="1 2" key="1">
    <citation type="submission" date="2023-03" db="EMBL/GenBank/DDBJ databases">
        <title>Diaphorobacter basophil sp. nov., isolated from a sewage-treatment plant.</title>
        <authorList>
            <person name="Yang K."/>
        </authorList>
    </citation>
    <scope>NUCLEOTIDE SEQUENCE [LARGE SCALE GENOMIC DNA]</scope>
    <source>
        <strain evidence="1 2">Y-1</strain>
    </source>
</reference>
<evidence type="ECO:0000313" key="2">
    <source>
        <dbReference type="Proteomes" id="UP001303211"/>
    </source>
</evidence>
<gene>
    <name evidence="1" type="ORF">P4826_18620</name>
</gene>
<protein>
    <recommendedName>
        <fullName evidence="3">ANR family transcriptional regulator</fullName>
    </recommendedName>
</protein>
<accession>A0ABZ0J2V9</accession>
<organism evidence="1 2">
    <name type="scientific">Diaphorobacter limosus</name>
    <dbReference type="NCBI Taxonomy" id="3036128"/>
    <lineage>
        <taxon>Bacteria</taxon>
        <taxon>Pseudomonadati</taxon>
        <taxon>Pseudomonadota</taxon>
        <taxon>Betaproteobacteria</taxon>
        <taxon>Burkholderiales</taxon>
        <taxon>Comamonadaceae</taxon>
        <taxon>Diaphorobacter</taxon>
    </lineage>
</organism>
<sequence length="110" mass="12373">MPNRINAHRAGAALPAQNPLHLLHLAQAAIAYAQAVVDTGHCKDVLKAGYLAWRTESENYDEYIKRGSVEWAAMMAATADEYRHLRNAKSREYRAQKKLLALAQQWEGAR</sequence>
<evidence type="ECO:0000313" key="1">
    <source>
        <dbReference type="EMBL" id="WOO32368.1"/>
    </source>
</evidence>
<keyword evidence="2" id="KW-1185">Reference proteome</keyword>
<dbReference type="RefSeq" id="WP_317701829.1">
    <property type="nucleotide sequence ID" value="NZ_CP136921.1"/>
</dbReference>
<name>A0ABZ0J2V9_9BURK</name>
<evidence type="ECO:0008006" key="3">
    <source>
        <dbReference type="Google" id="ProtNLM"/>
    </source>
</evidence>
<proteinExistence type="predicted"/>